<protein>
    <submittedName>
        <fullName evidence="2">Uncharacterized protein</fullName>
    </submittedName>
</protein>
<accession>A0A9C7PT78</accession>
<dbReference type="SUPFAM" id="SSF52980">
    <property type="entry name" value="Restriction endonuclease-like"/>
    <property type="match status" value="1"/>
</dbReference>
<dbReference type="PANTHER" id="PTHR46609">
    <property type="entry name" value="EXONUCLEASE, PHAGE-TYPE/RECB, C-TERMINAL DOMAIN-CONTAINING PROTEIN"/>
    <property type="match status" value="1"/>
</dbReference>
<name>A0A9C7PT78_9RHOD</name>
<feature type="coiled-coil region" evidence="1">
    <location>
        <begin position="112"/>
        <end position="139"/>
    </location>
</feature>
<evidence type="ECO:0000256" key="1">
    <source>
        <dbReference type="SAM" id="Coils"/>
    </source>
</evidence>
<organism evidence="2 3">
    <name type="scientific">Galdieria partita</name>
    <dbReference type="NCBI Taxonomy" id="83374"/>
    <lineage>
        <taxon>Eukaryota</taxon>
        <taxon>Rhodophyta</taxon>
        <taxon>Bangiophyceae</taxon>
        <taxon>Galdieriales</taxon>
        <taxon>Galdieriaceae</taxon>
        <taxon>Galdieria</taxon>
    </lineage>
</organism>
<gene>
    <name evidence="2" type="ORF">GpartN1_g1650.t1</name>
</gene>
<evidence type="ECO:0000313" key="3">
    <source>
        <dbReference type="Proteomes" id="UP001061958"/>
    </source>
</evidence>
<evidence type="ECO:0000313" key="2">
    <source>
        <dbReference type="EMBL" id="GJQ09859.1"/>
    </source>
</evidence>
<dbReference type="AlphaFoldDB" id="A0A9C7PT78"/>
<dbReference type="PANTHER" id="PTHR46609:SF6">
    <property type="entry name" value="EXONUCLEASE, PHAGE-TYPE_RECB, C-TERMINAL DOMAIN-CONTAINING PROTEIN-RELATED"/>
    <property type="match status" value="1"/>
</dbReference>
<reference evidence="2" key="2">
    <citation type="submission" date="2022-01" db="EMBL/GenBank/DDBJ databases">
        <authorList>
            <person name="Hirooka S."/>
            <person name="Miyagishima S.Y."/>
        </authorList>
    </citation>
    <scope>NUCLEOTIDE SEQUENCE</scope>
    <source>
        <strain evidence="2">NBRC 102759</strain>
    </source>
</reference>
<dbReference type="GO" id="GO:0006281">
    <property type="term" value="P:DNA repair"/>
    <property type="evidence" value="ECO:0007669"/>
    <property type="project" value="UniProtKB-ARBA"/>
</dbReference>
<keyword evidence="1" id="KW-0175">Coiled coil</keyword>
<dbReference type="InterPro" id="IPR051703">
    <property type="entry name" value="NF-kappa-B_Signaling_Reg"/>
</dbReference>
<reference evidence="2" key="1">
    <citation type="journal article" date="2022" name="Proc. Natl. Acad. Sci. U.S.A.">
        <title>Life cycle and functional genomics of the unicellular red alga Galdieria for elucidating algal and plant evolution and industrial use.</title>
        <authorList>
            <person name="Hirooka S."/>
            <person name="Itabashi T."/>
            <person name="Ichinose T.M."/>
            <person name="Onuma R."/>
            <person name="Fujiwara T."/>
            <person name="Yamashita S."/>
            <person name="Jong L.W."/>
            <person name="Tomita R."/>
            <person name="Iwane A.H."/>
            <person name="Miyagishima S.Y."/>
        </authorList>
    </citation>
    <scope>NUCLEOTIDE SEQUENCE</scope>
    <source>
        <strain evidence="2">NBRC 102759</strain>
    </source>
</reference>
<sequence>MWICFSPRCASCVRDSLGFWPLKYSRSSLDIIQLRRFYATPLEARLACVHHIQLSKFYRNGSGKTFCTSQENQLEKSWWRFLKTLQQRNQVGDIDGVPLRKQARDVLASSHSLELSLEVENKRQELDQLLQEHQNNILDENLCRQLEALGNAILSHLETGKANQPVSAKKASEVGDSFSDSSFFQEKFIGKQPNVLWGSIHKSVLRSHPLYRPLPPPYLINIESCHDFRMLRQDSEEWKIARSFSQVSASTLWKILGFGESKASTLLGLPSSMKGHHHAVHAWKSLLNPSFEEVYDSVSKIRLEWGHSHEANCLLAFLEYMHSFQDIRMQEVGLFVLEKGQILPEWNICYEELPTISASPDALFRVRNVNGVWNPWQLCEAKSRCPFVPRVVSSSLDSSHEISSSEKISFSRKEDTMTHTHWAFLNFRPLEKLSPIYFAQMQLQMLCANIEEEGYLISYSVTKGSNVFQVARNNEWLGACLSFVREFYNRYGRKDSNVDPPDNFFWGHTGYQDFLQFTKELASQCTIWKHISHEDFSSCNFSQLSSAK</sequence>
<proteinExistence type="predicted"/>
<dbReference type="EMBL" id="BQMJ01000011">
    <property type="protein sequence ID" value="GJQ09859.1"/>
    <property type="molecule type" value="Genomic_DNA"/>
</dbReference>
<dbReference type="Gene3D" id="3.90.320.10">
    <property type="match status" value="1"/>
</dbReference>
<dbReference type="InterPro" id="IPR011335">
    <property type="entry name" value="Restrct_endonuc-II-like"/>
</dbReference>
<dbReference type="InterPro" id="IPR011604">
    <property type="entry name" value="PDDEXK-like_dom_sf"/>
</dbReference>
<dbReference type="OrthoDB" id="535128at2759"/>
<dbReference type="Proteomes" id="UP001061958">
    <property type="component" value="Unassembled WGS sequence"/>
</dbReference>
<keyword evidence="3" id="KW-1185">Reference proteome</keyword>
<comment type="caution">
    <text evidence="2">The sequence shown here is derived from an EMBL/GenBank/DDBJ whole genome shotgun (WGS) entry which is preliminary data.</text>
</comment>